<organism evidence="6 7">
    <name type="scientific">Entotheonella factor</name>
    <dbReference type="NCBI Taxonomy" id="1429438"/>
    <lineage>
        <taxon>Bacteria</taxon>
        <taxon>Pseudomonadati</taxon>
        <taxon>Nitrospinota/Tectimicrobiota group</taxon>
        <taxon>Candidatus Tectimicrobiota</taxon>
        <taxon>Candidatus Entotheonellia</taxon>
        <taxon>Candidatus Entotheonellales</taxon>
        <taxon>Candidatus Entotheonellaceae</taxon>
        <taxon>Candidatus Entotheonella</taxon>
    </lineage>
</organism>
<accession>W4LUD7</accession>
<reference evidence="6 7" key="1">
    <citation type="journal article" date="2014" name="Nature">
        <title>An environmental bacterial taxon with a large and distinct metabolic repertoire.</title>
        <authorList>
            <person name="Wilson M.C."/>
            <person name="Mori T."/>
            <person name="Ruckert C."/>
            <person name="Uria A.R."/>
            <person name="Helf M.J."/>
            <person name="Takada K."/>
            <person name="Gernert C."/>
            <person name="Steffens U.A."/>
            <person name="Heycke N."/>
            <person name="Schmitt S."/>
            <person name="Rinke C."/>
            <person name="Helfrich E.J."/>
            <person name="Brachmann A.O."/>
            <person name="Gurgui C."/>
            <person name="Wakimoto T."/>
            <person name="Kracht M."/>
            <person name="Crusemann M."/>
            <person name="Hentschel U."/>
            <person name="Abe I."/>
            <person name="Matsunaga S."/>
            <person name="Kalinowski J."/>
            <person name="Takeyama H."/>
            <person name="Piel J."/>
        </authorList>
    </citation>
    <scope>NUCLEOTIDE SEQUENCE [LARGE SCALE GENOMIC DNA]</scope>
    <source>
        <strain evidence="7">TSY1</strain>
    </source>
</reference>
<keyword evidence="3" id="KW-0732">Signal</keyword>
<dbReference type="GO" id="GO:0042597">
    <property type="term" value="C:periplasmic space"/>
    <property type="evidence" value="ECO:0007669"/>
    <property type="project" value="InterPro"/>
</dbReference>
<dbReference type="Proteomes" id="UP000019141">
    <property type="component" value="Unassembled WGS sequence"/>
</dbReference>
<feature type="domain" description="CopC" evidence="5">
    <location>
        <begin position="33"/>
        <end position="137"/>
    </location>
</feature>
<dbReference type="InterPro" id="IPR014756">
    <property type="entry name" value="Ig_E-set"/>
</dbReference>
<dbReference type="Pfam" id="PF04234">
    <property type="entry name" value="CopC"/>
    <property type="match status" value="1"/>
</dbReference>
<dbReference type="PANTHER" id="PTHR34820:SF4">
    <property type="entry name" value="INNER MEMBRANE PROTEIN YEBZ"/>
    <property type="match status" value="1"/>
</dbReference>
<sequence length="152" mass="17001">MRYCFYFSTSAKSTLWLIIASLLLLFPELLLAHASLLRADPAVNTTVAKLPSEIHLWFSESIERRFSRVTVHRATRDTVTGKLQLQERVDTGLSSGSRVTRELAVQLPDTLPPSVYLVQWKVLSIDSHRVTGQFTLTYAPSAPSSGETKPNQ</sequence>
<keyword evidence="4" id="KW-0186">Copper</keyword>
<dbReference type="GO" id="GO:0046688">
    <property type="term" value="P:response to copper ion"/>
    <property type="evidence" value="ECO:0007669"/>
    <property type="project" value="InterPro"/>
</dbReference>
<dbReference type="InterPro" id="IPR007348">
    <property type="entry name" value="CopC_dom"/>
</dbReference>
<evidence type="ECO:0000313" key="7">
    <source>
        <dbReference type="Proteomes" id="UP000019141"/>
    </source>
</evidence>
<dbReference type="PANTHER" id="PTHR34820">
    <property type="entry name" value="INNER MEMBRANE PROTEIN YEBZ"/>
    <property type="match status" value="1"/>
</dbReference>
<dbReference type="InterPro" id="IPR014755">
    <property type="entry name" value="Cu-Rt/internalin_Ig-like"/>
</dbReference>
<gene>
    <name evidence="6" type="ORF">ETSY1_07870</name>
</gene>
<keyword evidence="2" id="KW-0479">Metal-binding</keyword>
<dbReference type="HOGENOM" id="CLU_087859_4_2_7"/>
<dbReference type="GO" id="GO:0005507">
    <property type="term" value="F:copper ion binding"/>
    <property type="evidence" value="ECO:0007669"/>
    <property type="project" value="InterPro"/>
</dbReference>
<evidence type="ECO:0000259" key="5">
    <source>
        <dbReference type="Pfam" id="PF04234"/>
    </source>
</evidence>
<evidence type="ECO:0000256" key="4">
    <source>
        <dbReference type="ARBA" id="ARBA00023008"/>
    </source>
</evidence>
<protein>
    <recommendedName>
        <fullName evidence="5">CopC domain-containing protein</fullName>
    </recommendedName>
</protein>
<evidence type="ECO:0000256" key="1">
    <source>
        <dbReference type="ARBA" id="ARBA00004196"/>
    </source>
</evidence>
<dbReference type="EMBL" id="AZHW01000248">
    <property type="protein sequence ID" value="ETX01301.1"/>
    <property type="molecule type" value="Genomic_DNA"/>
</dbReference>
<dbReference type="Gene3D" id="2.60.40.1220">
    <property type="match status" value="1"/>
</dbReference>
<dbReference type="GO" id="GO:0030313">
    <property type="term" value="C:cell envelope"/>
    <property type="evidence" value="ECO:0007669"/>
    <property type="project" value="UniProtKB-SubCell"/>
</dbReference>
<dbReference type="AlphaFoldDB" id="W4LUD7"/>
<evidence type="ECO:0000313" key="6">
    <source>
        <dbReference type="EMBL" id="ETX01301.1"/>
    </source>
</evidence>
<name>W4LUD7_ENTF1</name>
<comment type="caution">
    <text evidence="6">The sequence shown here is derived from an EMBL/GenBank/DDBJ whole genome shotgun (WGS) entry which is preliminary data.</text>
</comment>
<keyword evidence="7" id="KW-1185">Reference proteome</keyword>
<dbReference type="SUPFAM" id="SSF81296">
    <property type="entry name" value="E set domains"/>
    <property type="match status" value="1"/>
</dbReference>
<dbReference type="GO" id="GO:0006825">
    <property type="term" value="P:copper ion transport"/>
    <property type="evidence" value="ECO:0007669"/>
    <property type="project" value="InterPro"/>
</dbReference>
<comment type="subcellular location">
    <subcellularLocation>
        <location evidence="1">Cell envelope</location>
    </subcellularLocation>
</comment>
<dbReference type="GO" id="GO:0005886">
    <property type="term" value="C:plasma membrane"/>
    <property type="evidence" value="ECO:0007669"/>
    <property type="project" value="TreeGrafter"/>
</dbReference>
<evidence type="ECO:0000256" key="3">
    <source>
        <dbReference type="ARBA" id="ARBA00022729"/>
    </source>
</evidence>
<proteinExistence type="predicted"/>
<evidence type="ECO:0000256" key="2">
    <source>
        <dbReference type="ARBA" id="ARBA00022723"/>
    </source>
</evidence>
<dbReference type="InterPro" id="IPR032694">
    <property type="entry name" value="CopC/D"/>
</dbReference>